<feature type="domain" description="Histidine kinase" evidence="13">
    <location>
        <begin position="197"/>
        <end position="402"/>
    </location>
</feature>
<keyword evidence="6 16" id="KW-0808">Transferase</keyword>
<evidence type="ECO:0000259" key="15">
    <source>
        <dbReference type="PROSITE" id="PS50894"/>
    </source>
</evidence>
<dbReference type="InterPro" id="IPR008207">
    <property type="entry name" value="Sig_transdc_His_kin_Hpt_dom"/>
</dbReference>
<dbReference type="Gene3D" id="1.10.287.560">
    <property type="entry name" value="Histidine kinase CheA-like, homodimeric domain"/>
    <property type="match status" value="1"/>
</dbReference>
<dbReference type="InterPro" id="IPR051315">
    <property type="entry name" value="Bact_Chemotaxis_CheA"/>
</dbReference>
<dbReference type="InterPro" id="IPR037006">
    <property type="entry name" value="CheA-like_homodim_sf"/>
</dbReference>
<protein>
    <recommendedName>
        <fullName evidence="3">Chemotaxis protein CheA</fullName>
        <ecNumber evidence="2">2.7.13.3</ecNumber>
    </recommendedName>
</protein>
<dbReference type="EMBL" id="JABSNP010000002">
    <property type="protein sequence ID" value="NRT17742.1"/>
    <property type="molecule type" value="Genomic_DNA"/>
</dbReference>
<dbReference type="SMART" id="SM00073">
    <property type="entry name" value="HPT"/>
    <property type="match status" value="1"/>
</dbReference>
<dbReference type="Gene3D" id="2.30.30.40">
    <property type="entry name" value="SH3 Domains"/>
    <property type="match status" value="1"/>
</dbReference>
<dbReference type="SMART" id="SM01231">
    <property type="entry name" value="H-kinase_dim"/>
    <property type="match status" value="1"/>
</dbReference>
<reference evidence="16 17" key="1">
    <citation type="submission" date="2020-05" db="EMBL/GenBank/DDBJ databases">
        <title>Genomic Encyclopedia of Type Strains, Phase IV (KMG-V): Genome sequencing to study the core and pangenomes of soil and plant-associated prokaryotes.</title>
        <authorList>
            <person name="Whitman W."/>
        </authorList>
    </citation>
    <scope>NUCLEOTIDE SEQUENCE [LARGE SCALE GENOMIC DNA]</scope>
    <source>
        <strain evidence="16 17">9A</strain>
    </source>
</reference>
<dbReference type="PANTHER" id="PTHR43395:SF10">
    <property type="entry name" value="CHEMOTAXIS PROTEIN CHEA"/>
    <property type="match status" value="1"/>
</dbReference>
<accession>A0ABX2FKT1</accession>
<evidence type="ECO:0000256" key="9">
    <source>
        <dbReference type="ARBA" id="ARBA00022840"/>
    </source>
</evidence>
<dbReference type="InterPro" id="IPR036890">
    <property type="entry name" value="HATPase_C_sf"/>
</dbReference>
<evidence type="ECO:0000256" key="12">
    <source>
        <dbReference type="PROSITE-ProRule" id="PRU00110"/>
    </source>
</evidence>
<gene>
    <name evidence="16" type="ORF">HNP98_000549</name>
</gene>
<dbReference type="RefSeq" id="WP_173808518.1">
    <property type="nucleotide sequence ID" value="NZ_JABSNP010000002.1"/>
</dbReference>
<evidence type="ECO:0000313" key="16">
    <source>
        <dbReference type="EMBL" id="NRT17742.1"/>
    </source>
</evidence>
<evidence type="ECO:0000256" key="7">
    <source>
        <dbReference type="ARBA" id="ARBA00022741"/>
    </source>
</evidence>
<keyword evidence="8 16" id="KW-0418">Kinase</keyword>
<keyword evidence="9" id="KW-0067">ATP-binding</keyword>
<dbReference type="Pfam" id="PF01584">
    <property type="entry name" value="CheW"/>
    <property type="match status" value="1"/>
</dbReference>
<dbReference type="GO" id="GO:0004673">
    <property type="term" value="F:protein histidine kinase activity"/>
    <property type="evidence" value="ECO:0007669"/>
    <property type="project" value="UniProtKB-EC"/>
</dbReference>
<dbReference type="SMART" id="SM00260">
    <property type="entry name" value="CheW"/>
    <property type="match status" value="1"/>
</dbReference>
<keyword evidence="7" id="KW-0547">Nucleotide-binding</keyword>
<dbReference type="InterPro" id="IPR036641">
    <property type="entry name" value="HPT_dom_sf"/>
</dbReference>
<dbReference type="SUPFAM" id="SSF50341">
    <property type="entry name" value="CheW-like"/>
    <property type="match status" value="1"/>
</dbReference>
<evidence type="ECO:0000256" key="3">
    <source>
        <dbReference type="ARBA" id="ARBA00021495"/>
    </source>
</evidence>
<dbReference type="SMART" id="SM00387">
    <property type="entry name" value="HATPase_c"/>
    <property type="match status" value="1"/>
</dbReference>
<evidence type="ECO:0000256" key="10">
    <source>
        <dbReference type="ARBA" id="ARBA00023012"/>
    </source>
</evidence>
<dbReference type="PROSITE" id="PS50109">
    <property type="entry name" value="HIS_KIN"/>
    <property type="match status" value="1"/>
</dbReference>
<comment type="catalytic activity">
    <reaction evidence="1">
        <text>ATP + protein L-histidine = ADP + protein N-phospho-L-histidine.</text>
        <dbReference type="EC" id="2.7.13.3"/>
    </reaction>
</comment>
<dbReference type="Gene3D" id="1.20.120.160">
    <property type="entry name" value="HPT domain"/>
    <property type="match status" value="1"/>
</dbReference>
<dbReference type="SUPFAM" id="SSF47226">
    <property type="entry name" value="Histidine-containing phosphotransfer domain, HPT domain"/>
    <property type="match status" value="1"/>
</dbReference>
<dbReference type="Pfam" id="PF02895">
    <property type="entry name" value="H-kinase_dim"/>
    <property type="match status" value="1"/>
</dbReference>
<dbReference type="InterPro" id="IPR004105">
    <property type="entry name" value="CheA-like_dim"/>
</dbReference>
<name>A0ABX2FKT1_9BACT</name>
<dbReference type="PANTHER" id="PTHR43395">
    <property type="entry name" value="SENSOR HISTIDINE KINASE CHEA"/>
    <property type="match status" value="1"/>
</dbReference>
<dbReference type="SUPFAM" id="SSF47384">
    <property type="entry name" value="Homodimeric domain of signal transducing histidine kinase"/>
    <property type="match status" value="1"/>
</dbReference>
<keyword evidence="4" id="KW-0145">Chemotaxis</keyword>
<dbReference type="PRINTS" id="PR00344">
    <property type="entry name" value="BCTRLSENSOR"/>
</dbReference>
<dbReference type="InterPro" id="IPR003594">
    <property type="entry name" value="HATPase_dom"/>
</dbReference>
<keyword evidence="5 12" id="KW-0597">Phosphoprotein</keyword>
<dbReference type="Pfam" id="PF01627">
    <property type="entry name" value="Hpt"/>
    <property type="match status" value="1"/>
</dbReference>
<evidence type="ECO:0000256" key="1">
    <source>
        <dbReference type="ARBA" id="ARBA00000085"/>
    </source>
</evidence>
<keyword evidence="10" id="KW-0902">Two-component regulatory system</keyword>
<sequence length="549" mass="59372">MTAREQEYRELFMAEALEYYESMSRHLSELERTPDDVPALNELFRLMHNLKSNARAMGHTAIGEVAHSLETVFGLIRDRERAFAGPLVAVVFTGLDELGAMIRAVGADQPLPDAAALLDNLARVARGDEPVLPAPAPADAEAPAEEDARKLELSDLVYIQVRKLDKLLNLVGELVIDRDRILTLAEEIGHPALQATARHLFRISDDLQYSVMDVRLVGVGVLLNKFPRVVRDVATAEGKEVELSLGGQDVQIDRNVLQIMTDALLHLVRNGVSHGLEAPAEREAAGKPRVGQLRLLALTERDDVLIEVADDGPGIDTEAVRRKAVERGLATAELAATLDEQAVWAFLFEPGFSTAAQVTDISGRGVGLDVVKRALDSLGGQLRIASVLGQGTSFTLVLPTSIAVKGALLVELDGRPYAVPLLHTDTVLALRPDEFSVVGGLLLAHVQGQAVPVVPLRELLHAEGTEALPAADKTLLQGPQQVLVVNYNHRRLGLLVDQFLRQQNIVVKALSKPLDAIDLFGGVTLLGSGQVCLVLDVPALTRLFVARRA</sequence>
<feature type="domain" description="HPt" evidence="15">
    <location>
        <begin position="1"/>
        <end position="105"/>
    </location>
</feature>
<evidence type="ECO:0000256" key="8">
    <source>
        <dbReference type="ARBA" id="ARBA00022777"/>
    </source>
</evidence>
<dbReference type="PROSITE" id="PS50894">
    <property type="entry name" value="HPT"/>
    <property type="match status" value="1"/>
</dbReference>
<evidence type="ECO:0000259" key="14">
    <source>
        <dbReference type="PROSITE" id="PS50851"/>
    </source>
</evidence>
<evidence type="ECO:0000256" key="6">
    <source>
        <dbReference type="ARBA" id="ARBA00022679"/>
    </source>
</evidence>
<evidence type="ECO:0000313" key="17">
    <source>
        <dbReference type="Proteomes" id="UP000779507"/>
    </source>
</evidence>
<dbReference type="Proteomes" id="UP000779507">
    <property type="component" value="Unassembled WGS sequence"/>
</dbReference>
<evidence type="ECO:0000256" key="2">
    <source>
        <dbReference type="ARBA" id="ARBA00012438"/>
    </source>
</evidence>
<dbReference type="PROSITE" id="PS50851">
    <property type="entry name" value="CHEW"/>
    <property type="match status" value="1"/>
</dbReference>
<dbReference type="InterPro" id="IPR036097">
    <property type="entry name" value="HisK_dim/P_sf"/>
</dbReference>
<comment type="caution">
    <text evidence="16">The sequence shown here is derived from an EMBL/GenBank/DDBJ whole genome shotgun (WGS) entry which is preliminary data.</text>
</comment>
<comment type="function">
    <text evidence="11">Involved in the transmission of sensory signals from the chemoreceptors to the flagellar motors. CheA is autophosphorylated; it can transfer its phosphate group to either CheB or CheY.</text>
</comment>
<organism evidence="16 17">
    <name type="scientific">Hymenobacter caeli</name>
    <dbReference type="NCBI Taxonomy" id="2735894"/>
    <lineage>
        <taxon>Bacteria</taxon>
        <taxon>Pseudomonadati</taxon>
        <taxon>Bacteroidota</taxon>
        <taxon>Cytophagia</taxon>
        <taxon>Cytophagales</taxon>
        <taxon>Hymenobacteraceae</taxon>
        <taxon>Hymenobacter</taxon>
    </lineage>
</organism>
<dbReference type="SUPFAM" id="SSF55874">
    <property type="entry name" value="ATPase domain of HSP90 chaperone/DNA topoisomerase II/histidine kinase"/>
    <property type="match status" value="1"/>
</dbReference>
<keyword evidence="17" id="KW-1185">Reference proteome</keyword>
<feature type="domain" description="CheW-like" evidence="14">
    <location>
        <begin position="404"/>
        <end position="546"/>
    </location>
</feature>
<proteinExistence type="predicted"/>
<dbReference type="Pfam" id="PF02518">
    <property type="entry name" value="HATPase_c"/>
    <property type="match status" value="1"/>
</dbReference>
<dbReference type="InterPro" id="IPR036061">
    <property type="entry name" value="CheW-like_dom_sf"/>
</dbReference>
<dbReference type="EC" id="2.7.13.3" evidence="2"/>
<dbReference type="Gene3D" id="3.30.565.10">
    <property type="entry name" value="Histidine kinase-like ATPase, C-terminal domain"/>
    <property type="match status" value="1"/>
</dbReference>
<evidence type="ECO:0000256" key="5">
    <source>
        <dbReference type="ARBA" id="ARBA00022553"/>
    </source>
</evidence>
<evidence type="ECO:0000259" key="13">
    <source>
        <dbReference type="PROSITE" id="PS50109"/>
    </source>
</evidence>
<dbReference type="InterPro" id="IPR004358">
    <property type="entry name" value="Sig_transdc_His_kin-like_C"/>
</dbReference>
<evidence type="ECO:0000256" key="11">
    <source>
        <dbReference type="ARBA" id="ARBA00035100"/>
    </source>
</evidence>
<dbReference type="InterPro" id="IPR005467">
    <property type="entry name" value="His_kinase_dom"/>
</dbReference>
<dbReference type="InterPro" id="IPR002545">
    <property type="entry name" value="CheW-lke_dom"/>
</dbReference>
<evidence type="ECO:0000256" key="4">
    <source>
        <dbReference type="ARBA" id="ARBA00022500"/>
    </source>
</evidence>
<feature type="modified residue" description="Phosphohistidine" evidence="12">
    <location>
        <position position="48"/>
    </location>
</feature>